<dbReference type="OrthoDB" id="3067110at2759"/>
<protein>
    <submittedName>
        <fullName evidence="2">Uncharacterized protein</fullName>
    </submittedName>
</protein>
<keyword evidence="1" id="KW-0812">Transmembrane</keyword>
<name>A0A067SVQ7_GALM3</name>
<feature type="transmembrane region" description="Helical" evidence="1">
    <location>
        <begin position="264"/>
        <end position="284"/>
    </location>
</feature>
<reference evidence="3" key="1">
    <citation type="journal article" date="2014" name="Proc. Natl. Acad. Sci. U.S.A.">
        <title>Extensive sampling of basidiomycete genomes demonstrates inadequacy of the white-rot/brown-rot paradigm for wood decay fungi.</title>
        <authorList>
            <person name="Riley R."/>
            <person name="Salamov A.A."/>
            <person name="Brown D.W."/>
            <person name="Nagy L.G."/>
            <person name="Floudas D."/>
            <person name="Held B.W."/>
            <person name="Levasseur A."/>
            <person name="Lombard V."/>
            <person name="Morin E."/>
            <person name="Otillar R."/>
            <person name="Lindquist E.A."/>
            <person name="Sun H."/>
            <person name="LaButti K.M."/>
            <person name="Schmutz J."/>
            <person name="Jabbour D."/>
            <person name="Luo H."/>
            <person name="Baker S.E."/>
            <person name="Pisabarro A.G."/>
            <person name="Walton J.D."/>
            <person name="Blanchette R.A."/>
            <person name="Henrissat B."/>
            <person name="Martin F."/>
            <person name="Cullen D."/>
            <person name="Hibbett D.S."/>
            <person name="Grigoriev I.V."/>
        </authorList>
    </citation>
    <scope>NUCLEOTIDE SEQUENCE [LARGE SCALE GENOMIC DNA]</scope>
    <source>
        <strain evidence="3">CBS 339.88</strain>
    </source>
</reference>
<accession>A0A067SVQ7</accession>
<evidence type="ECO:0000313" key="3">
    <source>
        <dbReference type="Proteomes" id="UP000027222"/>
    </source>
</evidence>
<dbReference type="STRING" id="685588.A0A067SVQ7"/>
<organism evidence="2 3">
    <name type="scientific">Galerina marginata (strain CBS 339.88)</name>
    <dbReference type="NCBI Taxonomy" id="685588"/>
    <lineage>
        <taxon>Eukaryota</taxon>
        <taxon>Fungi</taxon>
        <taxon>Dikarya</taxon>
        <taxon>Basidiomycota</taxon>
        <taxon>Agaricomycotina</taxon>
        <taxon>Agaricomycetes</taxon>
        <taxon>Agaricomycetidae</taxon>
        <taxon>Agaricales</taxon>
        <taxon>Agaricineae</taxon>
        <taxon>Strophariaceae</taxon>
        <taxon>Galerina</taxon>
    </lineage>
</organism>
<dbReference type="Proteomes" id="UP000027222">
    <property type="component" value="Unassembled WGS sequence"/>
</dbReference>
<keyword evidence="3" id="KW-1185">Reference proteome</keyword>
<sequence>MAPLPLIPPPLQNSSFTLDIFSIAGFFGGDEVIQAMATLHLYKGRKWRGWYNSPGTYAVAKSFGRMANSRFWRGLFPGTTQDPATAFGMDGKKGPKYLGALSGTEITTGHTGYLLAEYVKSLNGLDLRDEGHRITKATSVTVIDVRSVENLDNLSAPSSLLHLLLSYFTMISSIACAVFSLILFDDKVCFAAILLGTLIGGISSIIIGFGDLSLQSVFSPAPGSPPGDGVLVGEEIVVVRGTEANVNAITKGKFHLKLIGSPKYHIIGVCSMLYFLQFITQLFLIPQGSLPGQLMFLTSFAIAWVNNCALASIDKEAIQMDVLAQSVKMDIKKYKLPSRTMATLFTCLALHRSPEELATSPEYGDFDPERLLKYMLPNNTTVWQAWRQVVMDVLQSKQPPEYFDTAVNGPKLSGLRSDQKSLLKTLLNDAGVTYKKYYELMQIESRMKESIDTKTSKRRISWLSSHEK</sequence>
<keyword evidence="1" id="KW-1133">Transmembrane helix</keyword>
<gene>
    <name evidence="2" type="ORF">GALMADRAFT_211824</name>
</gene>
<dbReference type="HOGENOM" id="CLU_025274_1_1_1"/>
<evidence type="ECO:0000313" key="2">
    <source>
        <dbReference type="EMBL" id="KDR74941.1"/>
    </source>
</evidence>
<dbReference type="AlphaFoldDB" id="A0A067SVQ7"/>
<feature type="transmembrane region" description="Helical" evidence="1">
    <location>
        <begin position="160"/>
        <end position="184"/>
    </location>
</feature>
<proteinExistence type="predicted"/>
<evidence type="ECO:0000256" key="1">
    <source>
        <dbReference type="SAM" id="Phobius"/>
    </source>
</evidence>
<feature type="transmembrane region" description="Helical" evidence="1">
    <location>
        <begin position="190"/>
        <end position="209"/>
    </location>
</feature>
<dbReference type="EMBL" id="KL142382">
    <property type="protein sequence ID" value="KDR74941.1"/>
    <property type="molecule type" value="Genomic_DNA"/>
</dbReference>
<keyword evidence="1" id="KW-0472">Membrane</keyword>